<dbReference type="Proteomes" id="UP001342314">
    <property type="component" value="Unassembled WGS sequence"/>
</dbReference>
<sequence>MALAYAVNQGAQVAQQAMANKPSPYPQQQGYGAPPPQGQAAGYYQQVGAAASGYHPGYGAPPPQQAFGGAQHSGSPTTNPQLILNVLKQGVQDQNLHAFYPPGSLEQLAQRIAQTGALARIASEWRLPNEVAFDLARLALFDVQLYIDDSGSMAFEENGSRIDDAKLVTSRVAQAASLFDTDGIQVFFMNSPTVGHGISNEGQAQSLLSGITFSGLTPLGTSLENKILRPLVHAAQSGTLRKPVLVIAVTDGEPASENRYKIVDAIKNAKNALGATRYGPDTLSIELAQVGNDQKAAAFLNEIDRHPDIGRFVDVTSNFETESAQMQQTTGIALVPDMWLVKLLMGGISSEYDSHDEVRH</sequence>
<feature type="region of interest" description="Disordered" evidence="1">
    <location>
        <begin position="54"/>
        <end position="79"/>
    </location>
</feature>
<dbReference type="InterPro" id="IPR036465">
    <property type="entry name" value="vWFA_dom_sf"/>
</dbReference>
<organism evidence="3 4">
    <name type="scientific">Rhodotorula paludigena</name>
    <dbReference type="NCBI Taxonomy" id="86838"/>
    <lineage>
        <taxon>Eukaryota</taxon>
        <taxon>Fungi</taxon>
        <taxon>Dikarya</taxon>
        <taxon>Basidiomycota</taxon>
        <taxon>Pucciniomycotina</taxon>
        <taxon>Microbotryomycetes</taxon>
        <taxon>Sporidiobolales</taxon>
        <taxon>Sporidiobolaceae</taxon>
        <taxon>Rhodotorula</taxon>
    </lineage>
</organism>
<reference evidence="3 4" key="1">
    <citation type="submission" date="2021-12" db="EMBL/GenBank/DDBJ databases">
        <title>High titer production of polyol ester of fatty acids by Rhodotorula paludigena BS15 towards product separation-free biomass refinery.</title>
        <authorList>
            <person name="Mano J."/>
            <person name="Ono H."/>
            <person name="Tanaka T."/>
            <person name="Naito K."/>
            <person name="Sushida H."/>
            <person name="Ike M."/>
            <person name="Tokuyasu K."/>
            <person name="Kitaoka M."/>
        </authorList>
    </citation>
    <scope>NUCLEOTIDE SEQUENCE [LARGE SCALE GENOMIC DNA]</scope>
    <source>
        <strain evidence="3 4">BS15</strain>
    </source>
</reference>
<feature type="region of interest" description="Disordered" evidence="1">
    <location>
        <begin position="18"/>
        <end position="38"/>
    </location>
</feature>
<proteinExistence type="predicted"/>
<evidence type="ECO:0000259" key="2">
    <source>
        <dbReference type="PROSITE" id="PS50234"/>
    </source>
</evidence>
<protein>
    <recommendedName>
        <fullName evidence="2">VWFA domain-containing protein</fullName>
    </recommendedName>
</protein>
<dbReference type="PROSITE" id="PS50234">
    <property type="entry name" value="VWFA"/>
    <property type="match status" value="1"/>
</dbReference>
<evidence type="ECO:0000256" key="1">
    <source>
        <dbReference type="SAM" id="MobiDB-lite"/>
    </source>
</evidence>
<evidence type="ECO:0000313" key="3">
    <source>
        <dbReference type="EMBL" id="GJN93971.1"/>
    </source>
</evidence>
<evidence type="ECO:0000313" key="4">
    <source>
        <dbReference type="Proteomes" id="UP001342314"/>
    </source>
</evidence>
<dbReference type="AlphaFoldDB" id="A0AAV5GWU9"/>
<keyword evidence="4" id="KW-1185">Reference proteome</keyword>
<dbReference type="PANTHER" id="PTHR34706">
    <property type="entry name" value="SLR1338 PROTEIN"/>
    <property type="match status" value="1"/>
</dbReference>
<dbReference type="InterPro" id="IPR002035">
    <property type="entry name" value="VWF_A"/>
</dbReference>
<gene>
    <name evidence="3" type="ORF">Rhopal_007034-T1</name>
</gene>
<name>A0AAV5GWU9_9BASI</name>
<accession>A0AAV5GWU9</accession>
<dbReference type="SUPFAM" id="SSF53300">
    <property type="entry name" value="vWA-like"/>
    <property type="match status" value="1"/>
</dbReference>
<dbReference type="Gene3D" id="3.40.50.410">
    <property type="entry name" value="von Willebrand factor, type A domain"/>
    <property type="match status" value="1"/>
</dbReference>
<dbReference type="EMBL" id="BQKY01000015">
    <property type="protein sequence ID" value="GJN93971.1"/>
    <property type="molecule type" value="Genomic_DNA"/>
</dbReference>
<feature type="domain" description="VWFA" evidence="2">
    <location>
        <begin position="142"/>
        <end position="338"/>
    </location>
</feature>
<dbReference type="PANTHER" id="PTHR34706:SF2">
    <property type="entry name" value="RFEF"/>
    <property type="match status" value="1"/>
</dbReference>
<comment type="caution">
    <text evidence="3">The sequence shown here is derived from an EMBL/GenBank/DDBJ whole genome shotgun (WGS) entry which is preliminary data.</text>
</comment>